<accession>A0ABQ5GK47</accession>
<name>A0ABQ5GK47_9ASTR</name>
<reference evidence="2" key="1">
    <citation type="journal article" date="2022" name="Int. J. Mol. Sci.">
        <title>Draft Genome of Tanacetum Coccineum: Genomic Comparison of Closely Related Tanacetum-Family Plants.</title>
        <authorList>
            <person name="Yamashiro T."/>
            <person name="Shiraishi A."/>
            <person name="Nakayama K."/>
            <person name="Satake H."/>
        </authorList>
    </citation>
    <scope>NUCLEOTIDE SEQUENCE</scope>
</reference>
<organism evidence="2 3">
    <name type="scientific">Tanacetum coccineum</name>
    <dbReference type="NCBI Taxonomy" id="301880"/>
    <lineage>
        <taxon>Eukaryota</taxon>
        <taxon>Viridiplantae</taxon>
        <taxon>Streptophyta</taxon>
        <taxon>Embryophyta</taxon>
        <taxon>Tracheophyta</taxon>
        <taxon>Spermatophyta</taxon>
        <taxon>Magnoliopsida</taxon>
        <taxon>eudicotyledons</taxon>
        <taxon>Gunneridae</taxon>
        <taxon>Pentapetalae</taxon>
        <taxon>asterids</taxon>
        <taxon>campanulids</taxon>
        <taxon>Asterales</taxon>
        <taxon>Asteraceae</taxon>
        <taxon>Asteroideae</taxon>
        <taxon>Anthemideae</taxon>
        <taxon>Anthemidinae</taxon>
        <taxon>Tanacetum</taxon>
    </lineage>
</organism>
<keyword evidence="3" id="KW-1185">Reference proteome</keyword>
<gene>
    <name evidence="2" type="ORF">Tco_1042370</name>
</gene>
<dbReference type="Proteomes" id="UP001151760">
    <property type="component" value="Unassembled WGS sequence"/>
</dbReference>
<comment type="caution">
    <text evidence="2">The sequence shown here is derived from an EMBL/GenBank/DDBJ whole genome shotgun (WGS) entry which is preliminary data.</text>
</comment>
<proteinExistence type="predicted"/>
<feature type="region of interest" description="Disordered" evidence="1">
    <location>
        <begin position="48"/>
        <end position="104"/>
    </location>
</feature>
<protein>
    <submittedName>
        <fullName evidence="2">Uncharacterized protein</fullName>
    </submittedName>
</protein>
<evidence type="ECO:0000256" key="1">
    <source>
        <dbReference type="SAM" id="MobiDB-lite"/>
    </source>
</evidence>
<evidence type="ECO:0000313" key="3">
    <source>
        <dbReference type="Proteomes" id="UP001151760"/>
    </source>
</evidence>
<dbReference type="EMBL" id="BQNB010018549">
    <property type="protein sequence ID" value="GJT75645.1"/>
    <property type="molecule type" value="Genomic_DNA"/>
</dbReference>
<feature type="compositionally biased region" description="Low complexity" evidence="1">
    <location>
        <begin position="75"/>
        <end position="87"/>
    </location>
</feature>
<sequence length="176" mass="19753">MIPHRPIYPIPNTTRLHAITTGAPHHNLHRYHHLHHLSPFVFSGQGFGHPDNPPPTPPLLSTTTATHQHRHQHRTQTTTNPTSITPTPRHHLHSAVPSPRHILPPSSTIPTGACVWSRGYNRLGCFRCGFVVHQLKLHPNVTILLSSDFGGVILLRLDENLHSSYKLKKKKKKGLP</sequence>
<evidence type="ECO:0000313" key="2">
    <source>
        <dbReference type="EMBL" id="GJT75645.1"/>
    </source>
</evidence>
<reference evidence="2" key="2">
    <citation type="submission" date="2022-01" db="EMBL/GenBank/DDBJ databases">
        <authorList>
            <person name="Yamashiro T."/>
            <person name="Shiraishi A."/>
            <person name="Satake H."/>
            <person name="Nakayama K."/>
        </authorList>
    </citation>
    <scope>NUCLEOTIDE SEQUENCE</scope>
</reference>